<gene>
    <name evidence="1" type="ORF">OMM_15361</name>
</gene>
<evidence type="ECO:0000313" key="2">
    <source>
        <dbReference type="Proteomes" id="UP000189670"/>
    </source>
</evidence>
<proteinExistence type="predicted"/>
<evidence type="ECO:0008006" key="3">
    <source>
        <dbReference type="Google" id="ProtNLM"/>
    </source>
</evidence>
<dbReference type="InterPro" id="IPR027417">
    <property type="entry name" value="P-loop_NTPase"/>
</dbReference>
<dbReference type="Proteomes" id="UP000189670">
    <property type="component" value="Unassembled WGS sequence"/>
</dbReference>
<dbReference type="AlphaFoldDB" id="A0A1V1NQJ4"/>
<organism evidence="1 2">
    <name type="scientific">Candidatus Magnetoglobus multicellularis str. Araruama</name>
    <dbReference type="NCBI Taxonomy" id="890399"/>
    <lineage>
        <taxon>Bacteria</taxon>
        <taxon>Pseudomonadati</taxon>
        <taxon>Thermodesulfobacteriota</taxon>
        <taxon>Desulfobacteria</taxon>
        <taxon>Desulfobacterales</taxon>
        <taxon>Desulfobacteraceae</taxon>
        <taxon>Candidatus Magnetoglobus</taxon>
    </lineage>
</organism>
<accession>A0A1V1NQJ4</accession>
<dbReference type="Gene3D" id="3.40.50.300">
    <property type="entry name" value="P-loop containing nucleotide triphosphate hydrolases"/>
    <property type="match status" value="1"/>
</dbReference>
<protein>
    <recommendedName>
        <fullName evidence="3">ATPase AAA-type core domain-containing protein</fullName>
    </recommendedName>
</protein>
<dbReference type="SUPFAM" id="SSF52540">
    <property type="entry name" value="P-loop containing nucleoside triphosphate hydrolases"/>
    <property type="match status" value="1"/>
</dbReference>
<reference evidence="2" key="1">
    <citation type="submission" date="2012-11" db="EMBL/GenBank/DDBJ databases">
        <authorList>
            <person name="Lucero-Rivera Y.E."/>
            <person name="Tovar-Ramirez D."/>
        </authorList>
    </citation>
    <scope>NUCLEOTIDE SEQUENCE [LARGE SCALE GENOMIC DNA]</scope>
    <source>
        <strain evidence="2">Araruama</strain>
    </source>
</reference>
<sequence>MIVLLIQWLYQYDAIGRLQDIQIERLKKPDGKIEPPDIGQYIRLGPLGTAFIASKRPRVLLIDEIDKSDIDLPNDLLNIFEEGSFEIPELSRIQQKQEHVFVFP</sequence>
<dbReference type="EMBL" id="ATBP01003660">
    <property type="protein sequence ID" value="ETR64776.1"/>
    <property type="molecule type" value="Genomic_DNA"/>
</dbReference>
<evidence type="ECO:0000313" key="1">
    <source>
        <dbReference type="EMBL" id="ETR64776.1"/>
    </source>
</evidence>
<comment type="caution">
    <text evidence="1">The sequence shown here is derived from an EMBL/GenBank/DDBJ whole genome shotgun (WGS) entry which is preliminary data.</text>
</comment>
<name>A0A1V1NQJ4_9BACT</name>